<dbReference type="RefSeq" id="WP_014185236.1">
    <property type="nucleotide sequence ID" value="NC_016584.1"/>
</dbReference>
<evidence type="ECO:0000313" key="2">
    <source>
        <dbReference type="EMBL" id="AET68428.1"/>
    </source>
</evidence>
<dbReference type="KEGG" id="dor:Desor_2899"/>
<feature type="domain" description="Methyltransferase type 11" evidence="1">
    <location>
        <begin position="271"/>
        <end position="366"/>
    </location>
</feature>
<keyword evidence="2" id="KW-0830">Ubiquinone</keyword>
<feature type="domain" description="Methyltransferase type 11" evidence="1">
    <location>
        <begin position="50"/>
        <end position="145"/>
    </location>
</feature>
<dbReference type="PANTHER" id="PTHR43591">
    <property type="entry name" value="METHYLTRANSFERASE"/>
    <property type="match status" value="1"/>
</dbReference>
<keyword evidence="2" id="KW-0489">Methyltransferase</keyword>
<dbReference type="STRING" id="768706.Desor_2899"/>
<dbReference type="InterPro" id="IPR029063">
    <property type="entry name" value="SAM-dependent_MTases_sf"/>
</dbReference>
<dbReference type="SUPFAM" id="SSF53335">
    <property type="entry name" value="S-adenosyl-L-methionine-dependent methyltransferases"/>
    <property type="match status" value="2"/>
</dbReference>
<keyword evidence="3" id="KW-1185">Reference proteome</keyword>
<dbReference type="PANTHER" id="PTHR43591:SF24">
    <property type="entry name" value="2-METHOXY-6-POLYPRENYL-1,4-BENZOQUINOL METHYLASE, MITOCHONDRIAL"/>
    <property type="match status" value="1"/>
</dbReference>
<evidence type="ECO:0000259" key="1">
    <source>
        <dbReference type="Pfam" id="PF08241"/>
    </source>
</evidence>
<protein>
    <submittedName>
        <fullName evidence="2">Methylase involved in ubiquinone/menaquinone biosynthesis</fullName>
    </submittedName>
</protein>
<dbReference type="GO" id="GO:0008757">
    <property type="term" value="F:S-adenosylmethionine-dependent methyltransferase activity"/>
    <property type="evidence" value="ECO:0007669"/>
    <property type="project" value="InterPro"/>
</dbReference>
<dbReference type="CDD" id="cd02440">
    <property type="entry name" value="AdoMet_MTases"/>
    <property type="match status" value="2"/>
</dbReference>
<proteinExistence type="predicted"/>
<dbReference type="AlphaFoldDB" id="G7WFI5"/>
<gene>
    <name evidence="2" type="ordered locus">Desor_2899</name>
</gene>
<dbReference type="Proteomes" id="UP000006346">
    <property type="component" value="Chromosome"/>
</dbReference>
<dbReference type="eggNOG" id="COG2226">
    <property type="taxonomic scope" value="Bacteria"/>
</dbReference>
<dbReference type="Gene3D" id="3.40.50.150">
    <property type="entry name" value="Vaccinia Virus protein VP39"/>
    <property type="match status" value="2"/>
</dbReference>
<organism evidence="2 3">
    <name type="scientific">Desulfosporosinus orientis (strain ATCC 19365 / DSM 765 / NCIMB 8382 / VKM B-1628 / Singapore I)</name>
    <name type="common">Desulfotomaculum orientis</name>
    <dbReference type="NCBI Taxonomy" id="768706"/>
    <lineage>
        <taxon>Bacteria</taxon>
        <taxon>Bacillati</taxon>
        <taxon>Bacillota</taxon>
        <taxon>Clostridia</taxon>
        <taxon>Eubacteriales</taxon>
        <taxon>Desulfitobacteriaceae</taxon>
        <taxon>Desulfosporosinus</taxon>
    </lineage>
</organism>
<keyword evidence="2" id="KW-0808">Transferase</keyword>
<dbReference type="InterPro" id="IPR013216">
    <property type="entry name" value="Methyltransf_11"/>
</dbReference>
<reference evidence="2 3" key="2">
    <citation type="journal article" date="2012" name="J. Bacteriol.">
        <title>Complete genome sequences of Desulfosporosinus orientis DSM765T, Desulfosporosinus youngiae DSM17734T, Desulfosporosinus meridiei DSM13257T, and Desulfosporosinus acidiphilus DSM22704T.</title>
        <authorList>
            <person name="Pester M."/>
            <person name="Brambilla E."/>
            <person name="Alazard D."/>
            <person name="Rattei T."/>
            <person name="Weinmaier T."/>
            <person name="Han J."/>
            <person name="Lucas S."/>
            <person name="Lapidus A."/>
            <person name="Cheng J.F."/>
            <person name="Goodwin L."/>
            <person name="Pitluck S."/>
            <person name="Peters L."/>
            <person name="Ovchinnikova G."/>
            <person name="Teshima H."/>
            <person name="Detter J.C."/>
            <person name="Han C.S."/>
            <person name="Tapia R."/>
            <person name="Land M.L."/>
            <person name="Hauser L."/>
            <person name="Kyrpides N.C."/>
            <person name="Ivanova N.N."/>
            <person name="Pagani I."/>
            <person name="Huntmann M."/>
            <person name="Wei C.L."/>
            <person name="Davenport K.W."/>
            <person name="Daligault H."/>
            <person name="Chain P.S."/>
            <person name="Chen A."/>
            <person name="Mavromatis K."/>
            <person name="Markowitz V."/>
            <person name="Szeto E."/>
            <person name="Mikhailova N."/>
            <person name="Pati A."/>
            <person name="Wagner M."/>
            <person name="Woyke T."/>
            <person name="Ollivier B."/>
            <person name="Klenk H.P."/>
            <person name="Spring S."/>
            <person name="Loy A."/>
        </authorList>
    </citation>
    <scope>NUCLEOTIDE SEQUENCE [LARGE SCALE GENOMIC DNA]</scope>
    <source>
        <strain evidence="3">ATCC 19365 / DSM 765 / NCIMB 8382 / VKM B-1628</strain>
    </source>
</reference>
<name>G7WFI5_DESOD</name>
<evidence type="ECO:0000313" key="3">
    <source>
        <dbReference type="Proteomes" id="UP000006346"/>
    </source>
</evidence>
<sequence>METESVIEKIGAYWDERSSVFDKEHDTEDLNAWSCSLEKLLGPDKSKSVLDLGTGTGFLANLTARLGYPSLGIDISQEMMSYALRHAKTVGSNAVYMKGSVLDLPFMDNTADYIINARLIWTIVEPDISIQEWFRVVKPGGKIFCFNRMKEGVGLTSKKESIYENEEVDKHLLVKTARMDELMDLLTRNGFVDVQIEKLPGLTRPGYDYEPWFVLMGTKPVFPRQIEEDGMAAFWDKSTGDYEETHEVADKETWQEVLRELIGHSQGLKILDVGTGTGILANILGSMGYQDVLGVDLSEGMMRIAMEHAKEQDNKVRYKYANALDLPFAGQSFDVVISSRLLWTLTEPAAALQEWRRVLKNGGRLIAINELEPGTGIRCENIEDYRQNINARALPWGNGDNEEILGMFKACGWNQVEIKHLPGCHLLNSQRENWYAFTGRK</sequence>
<dbReference type="OrthoDB" id="9784101at2"/>
<dbReference type="EMBL" id="CP003108">
    <property type="protein sequence ID" value="AET68428.1"/>
    <property type="molecule type" value="Genomic_DNA"/>
</dbReference>
<dbReference type="PATRIC" id="fig|768706.3.peg.2911"/>
<dbReference type="Pfam" id="PF08241">
    <property type="entry name" value="Methyltransf_11"/>
    <property type="match status" value="2"/>
</dbReference>
<reference evidence="3" key="1">
    <citation type="submission" date="2011-11" db="EMBL/GenBank/DDBJ databases">
        <title>Complete sequence of Desulfosporosinus orientis DSM 765.</title>
        <authorList>
            <person name="Lucas S."/>
            <person name="Han J."/>
            <person name="Lapidus A."/>
            <person name="Cheng J.-F."/>
            <person name="Goodwin L."/>
            <person name="Pitluck S."/>
            <person name="Peters L."/>
            <person name="Ovchinnikova G."/>
            <person name="Teshima H."/>
            <person name="Detter J.C."/>
            <person name="Han C."/>
            <person name="Tapia R."/>
            <person name="Land M."/>
            <person name="Hauser L."/>
            <person name="Kyrpides N."/>
            <person name="Ivanova N."/>
            <person name="Pagani I."/>
            <person name="Pester M."/>
            <person name="Spring S."/>
            <person name="Ollivier B."/>
            <person name="Rattei T."/>
            <person name="Klenk H.-P."/>
            <person name="Wagner M."/>
            <person name="Loy A."/>
            <person name="Woyke T."/>
        </authorList>
    </citation>
    <scope>NUCLEOTIDE SEQUENCE [LARGE SCALE GENOMIC DNA]</scope>
    <source>
        <strain evidence="3">ATCC 19365 / DSM 765 / NCIMB 8382 / VKM B-1628</strain>
    </source>
</reference>
<dbReference type="HOGENOM" id="CLU_540386_0_0_9"/>
<accession>G7WFI5</accession>
<dbReference type="GO" id="GO:0032259">
    <property type="term" value="P:methylation"/>
    <property type="evidence" value="ECO:0007669"/>
    <property type="project" value="UniProtKB-KW"/>
</dbReference>